<evidence type="ECO:0000259" key="2">
    <source>
        <dbReference type="PROSITE" id="PS51192"/>
    </source>
</evidence>
<keyword evidence="3" id="KW-0378">Hydrolase</keyword>
<organism evidence="3 4">
    <name type="scientific">Rhizoctonia solani AG-3 Rhs1AP</name>
    <dbReference type="NCBI Taxonomy" id="1086054"/>
    <lineage>
        <taxon>Eukaryota</taxon>
        <taxon>Fungi</taxon>
        <taxon>Dikarya</taxon>
        <taxon>Basidiomycota</taxon>
        <taxon>Agaricomycotina</taxon>
        <taxon>Agaricomycetes</taxon>
        <taxon>Cantharellales</taxon>
        <taxon>Ceratobasidiaceae</taxon>
        <taxon>Rhizoctonia</taxon>
    </lineage>
</organism>
<dbReference type="InterPro" id="IPR027417">
    <property type="entry name" value="P-loop_NTPase"/>
</dbReference>
<dbReference type="PROSITE" id="PS51192">
    <property type="entry name" value="HELICASE_ATP_BIND_1"/>
    <property type="match status" value="1"/>
</dbReference>
<dbReference type="OrthoDB" id="2499463at2759"/>
<feature type="non-terminal residue" evidence="3">
    <location>
        <position position="367"/>
    </location>
</feature>
<proteinExistence type="inferred from homology"/>
<protein>
    <submittedName>
        <fullName evidence="3">DEAD/DEAH-box helicase</fullName>
    </submittedName>
</protein>
<dbReference type="SUPFAM" id="SSF52540">
    <property type="entry name" value="P-loop containing nucleoside triphosphate hydrolases"/>
    <property type="match status" value="2"/>
</dbReference>
<dbReference type="GO" id="GO:0005694">
    <property type="term" value="C:chromosome"/>
    <property type="evidence" value="ECO:0007669"/>
    <property type="project" value="TreeGrafter"/>
</dbReference>
<dbReference type="PANTHER" id="PTHR13710">
    <property type="entry name" value="DNA HELICASE RECQ FAMILY MEMBER"/>
    <property type="match status" value="1"/>
</dbReference>
<keyword evidence="3" id="KW-0547">Nucleotide-binding</keyword>
<evidence type="ECO:0000313" key="4">
    <source>
        <dbReference type="Proteomes" id="UP000030108"/>
    </source>
</evidence>
<reference evidence="4" key="1">
    <citation type="journal article" date="2014" name="Genome Announc.">
        <title>Draft genome sequence of the plant-pathogenic soil fungus Rhizoctonia solani anastomosis group 3 strain Rhs1AP.</title>
        <authorList>
            <person name="Cubeta M.A."/>
            <person name="Thomas E."/>
            <person name="Dean R.A."/>
            <person name="Jabaji S."/>
            <person name="Neate S.M."/>
            <person name="Tavantzis S."/>
            <person name="Toda T."/>
            <person name="Vilgalys R."/>
            <person name="Bharathan N."/>
            <person name="Fedorova-Abrams N."/>
            <person name="Pakala S.B."/>
            <person name="Pakala S.M."/>
            <person name="Zafar N."/>
            <person name="Joardar V."/>
            <person name="Losada L."/>
            <person name="Nierman W.C."/>
        </authorList>
    </citation>
    <scope>NUCLEOTIDE SEQUENCE [LARGE SCALE GENOMIC DNA]</scope>
    <source>
        <strain evidence="4">AG-3</strain>
    </source>
</reference>
<dbReference type="PANTHER" id="PTHR13710:SF120">
    <property type="entry name" value="BIFUNCTIONAL 3'-5' EXONUCLEASE_ATP-DEPENDENT HELICASE WRN"/>
    <property type="match status" value="1"/>
</dbReference>
<dbReference type="InterPro" id="IPR014001">
    <property type="entry name" value="Helicase_ATP-bd"/>
</dbReference>
<dbReference type="EMBL" id="JATN01000322">
    <property type="protein sequence ID" value="EUC57665.1"/>
    <property type="molecule type" value="Genomic_DNA"/>
</dbReference>
<dbReference type="Gene3D" id="3.40.50.300">
    <property type="entry name" value="P-loop containing nucleotide triphosphate hydrolases"/>
    <property type="match status" value="2"/>
</dbReference>
<gene>
    <name evidence="3" type="ORF">RSOL_228280</name>
</gene>
<feature type="domain" description="Helicase ATP-binding" evidence="2">
    <location>
        <begin position="74"/>
        <end position="247"/>
    </location>
</feature>
<keyword evidence="3" id="KW-0347">Helicase</keyword>
<comment type="similarity">
    <text evidence="1">Belongs to the helicase family. RecQ subfamily.</text>
</comment>
<sequence>MSDDELLDENGDIQLDEATNKLLDQDPDKFNAYLPLNKFQFGSEEYCDNFKKALATESKLRTKHDPFPWQLEVALGCHLGRDGFLLAGTGSGKTLAMIGLAFLDKRHRVFLISPLNALANAQVKQFEDWGLTAVAVNAATRYKDLYKDIKNGKYQIIISSIEAFLDPTRLLPIVKSPELAALGPQLVIIDEAHCIIKWGPHFRPQYANIGTLKLLLTGESPFIAATATANRLMQEAIKQSLRFDSNAFEVNLGNRRSNIAYSVHRLKNVSTVASEILEYFPSKTHVDGFTLIFVDSRKTGNQILYKLRKHLDPDLHGAVQLYHATRSEYDKEVMAAGFELAIGFLILICTEALTIVWTFERFAGDQC</sequence>
<dbReference type="GO" id="GO:0005737">
    <property type="term" value="C:cytoplasm"/>
    <property type="evidence" value="ECO:0007669"/>
    <property type="project" value="TreeGrafter"/>
</dbReference>
<name>X8J6L4_9AGAM</name>
<dbReference type="Proteomes" id="UP000030108">
    <property type="component" value="Unassembled WGS sequence"/>
</dbReference>
<dbReference type="InterPro" id="IPR011545">
    <property type="entry name" value="DEAD/DEAH_box_helicase_dom"/>
</dbReference>
<dbReference type="Pfam" id="PF00270">
    <property type="entry name" value="DEAD"/>
    <property type="match status" value="1"/>
</dbReference>
<keyword evidence="3" id="KW-0067">ATP-binding</keyword>
<dbReference type="SMART" id="SM00487">
    <property type="entry name" value="DEXDc"/>
    <property type="match status" value="1"/>
</dbReference>
<dbReference type="GO" id="GO:0005524">
    <property type="term" value="F:ATP binding"/>
    <property type="evidence" value="ECO:0007669"/>
    <property type="project" value="InterPro"/>
</dbReference>
<dbReference type="GO" id="GO:0005634">
    <property type="term" value="C:nucleus"/>
    <property type="evidence" value="ECO:0007669"/>
    <property type="project" value="TreeGrafter"/>
</dbReference>
<dbReference type="GO" id="GO:0000724">
    <property type="term" value="P:double-strand break repair via homologous recombination"/>
    <property type="evidence" value="ECO:0007669"/>
    <property type="project" value="TreeGrafter"/>
</dbReference>
<evidence type="ECO:0000256" key="1">
    <source>
        <dbReference type="ARBA" id="ARBA00005446"/>
    </source>
</evidence>
<accession>X8J6L4</accession>
<dbReference type="GO" id="GO:0009378">
    <property type="term" value="F:four-way junction helicase activity"/>
    <property type="evidence" value="ECO:0007669"/>
    <property type="project" value="TreeGrafter"/>
</dbReference>
<dbReference type="GO" id="GO:0043138">
    <property type="term" value="F:3'-5' DNA helicase activity"/>
    <property type="evidence" value="ECO:0007669"/>
    <property type="project" value="TreeGrafter"/>
</dbReference>
<dbReference type="AlphaFoldDB" id="X8J6L4"/>
<evidence type="ECO:0000313" key="3">
    <source>
        <dbReference type="EMBL" id="EUC57665.1"/>
    </source>
</evidence>
<comment type="caution">
    <text evidence="3">The sequence shown here is derived from an EMBL/GenBank/DDBJ whole genome shotgun (WGS) entry which is preliminary data.</text>
</comment>
<dbReference type="GO" id="GO:0003676">
    <property type="term" value="F:nucleic acid binding"/>
    <property type="evidence" value="ECO:0007669"/>
    <property type="project" value="InterPro"/>
</dbReference>